<dbReference type="PANTHER" id="PTHR42760:SF40">
    <property type="entry name" value="3-OXOACYL-[ACYL-CARRIER-PROTEIN] REDUCTASE, CHLOROPLASTIC"/>
    <property type="match status" value="1"/>
</dbReference>
<dbReference type="Gene3D" id="3.40.50.720">
    <property type="entry name" value="NAD(P)-binding Rossmann-like Domain"/>
    <property type="match status" value="1"/>
</dbReference>
<dbReference type="RefSeq" id="WP_091576297.1">
    <property type="nucleotide sequence ID" value="NZ_FMXM01000004.1"/>
</dbReference>
<dbReference type="STRING" id="1165689.SAMN02927914_01386"/>
<organism evidence="3 4">
    <name type="scientific">Mesorhizobium qingshengii</name>
    <dbReference type="NCBI Taxonomy" id="1165689"/>
    <lineage>
        <taxon>Bacteria</taxon>
        <taxon>Pseudomonadati</taxon>
        <taxon>Pseudomonadota</taxon>
        <taxon>Alphaproteobacteria</taxon>
        <taxon>Hyphomicrobiales</taxon>
        <taxon>Phyllobacteriaceae</taxon>
        <taxon>Mesorhizobium</taxon>
    </lineage>
</organism>
<gene>
    <name evidence="3" type="ORF">SAMN02927914_01386</name>
</gene>
<dbReference type="EMBL" id="FMXM01000004">
    <property type="protein sequence ID" value="SDA58221.1"/>
    <property type="molecule type" value="Genomic_DNA"/>
</dbReference>
<comment type="similarity">
    <text evidence="1">Belongs to the short-chain dehydrogenases/reductases (SDR) family.</text>
</comment>
<dbReference type="Pfam" id="PF13561">
    <property type="entry name" value="adh_short_C2"/>
    <property type="match status" value="1"/>
</dbReference>
<dbReference type="NCBIfam" id="NF009466">
    <property type="entry name" value="PRK12826.1-2"/>
    <property type="match status" value="1"/>
</dbReference>
<dbReference type="SUPFAM" id="SSF51735">
    <property type="entry name" value="NAD(P)-binding Rossmann-fold domains"/>
    <property type="match status" value="1"/>
</dbReference>
<name>A0A1G5WJ58_9HYPH</name>
<sequence length="258" mass="27178">MNDNSHSQVAVITGGTTGIGLATARRLLRRNYLVAVFSQRRESVEAARDELAEEFGKERVFAQPVDLAVPGQIEEFFVVLRAHWGHPHALVCNAGVSPKGRDGALPFNEIHLQEWNEVLAVNLTGAMLCCQAVGPAMMDRGFGRIVLIGSVAARTRPKIAGASYVASKAALSGLTKSLVTAYAPFGITVNLVAPGRILTNMSGEPNTPANKAALAAIPAGRLGQPDDVAAVVEFLISREAGFVNGAVVDVNGGEFLPL</sequence>
<dbReference type="PRINTS" id="PR00081">
    <property type="entry name" value="GDHRDH"/>
</dbReference>
<dbReference type="InterPro" id="IPR002347">
    <property type="entry name" value="SDR_fam"/>
</dbReference>
<dbReference type="PRINTS" id="PR00080">
    <property type="entry name" value="SDRFAMILY"/>
</dbReference>
<evidence type="ECO:0000313" key="3">
    <source>
        <dbReference type="EMBL" id="SDA58221.1"/>
    </source>
</evidence>
<reference evidence="3 4" key="1">
    <citation type="submission" date="2016-10" db="EMBL/GenBank/DDBJ databases">
        <authorList>
            <person name="de Groot N.N."/>
        </authorList>
    </citation>
    <scope>NUCLEOTIDE SEQUENCE [LARGE SCALE GENOMIC DNA]</scope>
    <source>
        <strain evidence="3 4">CGMCC 1.12097</strain>
    </source>
</reference>
<dbReference type="FunFam" id="3.40.50.720:FF:000173">
    <property type="entry name" value="3-oxoacyl-[acyl-carrier protein] reductase"/>
    <property type="match status" value="1"/>
</dbReference>
<dbReference type="InterPro" id="IPR036291">
    <property type="entry name" value="NAD(P)-bd_dom_sf"/>
</dbReference>
<dbReference type="PANTHER" id="PTHR42760">
    <property type="entry name" value="SHORT-CHAIN DEHYDROGENASES/REDUCTASES FAMILY MEMBER"/>
    <property type="match status" value="1"/>
</dbReference>
<keyword evidence="2" id="KW-0560">Oxidoreductase</keyword>
<evidence type="ECO:0000256" key="1">
    <source>
        <dbReference type="ARBA" id="ARBA00006484"/>
    </source>
</evidence>
<dbReference type="OrthoDB" id="9779623at2"/>
<dbReference type="GO" id="GO:0030497">
    <property type="term" value="P:fatty acid elongation"/>
    <property type="evidence" value="ECO:0007669"/>
    <property type="project" value="TreeGrafter"/>
</dbReference>
<protein>
    <submittedName>
        <fullName evidence="3">3-oxoacyl-[acyl-carrier protein] reductase</fullName>
    </submittedName>
</protein>
<evidence type="ECO:0000313" key="4">
    <source>
        <dbReference type="Proteomes" id="UP000198588"/>
    </source>
</evidence>
<dbReference type="Proteomes" id="UP000198588">
    <property type="component" value="Unassembled WGS sequence"/>
</dbReference>
<dbReference type="AlphaFoldDB" id="A0A1G5WJ58"/>
<dbReference type="GO" id="GO:0016616">
    <property type="term" value="F:oxidoreductase activity, acting on the CH-OH group of donors, NAD or NADP as acceptor"/>
    <property type="evidence" value="ECO:0007669"/>
    <property type="project" value="TreeGrafter"/>
</dbReference>
<evidence type="ECO:0000256" key="2">
    <source>
        <dbReference type="ARBA" id="ARBA00023002"/>
    </source>
</evidence>
<proteinExistence type="inferred from homology"/>
<accession>A0A1G5WJ58</accession>